<name>V3ZMR5_LOTGI</name>
<accession>V3ZMR5</accession>
<organism evidence="5 6">
    <name type="scientific">Lottia gigantea</name>
    <name type="common">Giant owl limpet</name>
    <dbReference type="NCBI Taxonomy" id="225164"/>
    <lineage>
        <taxon>Eukaryota</taxon>
        <taxon>Metazoa</taxon>
        <taxon>Spiralia</taxon>
        <taxon>Lophotrochozoa</taxon>
        <taxon>Mollusca</taxon>
        <taxon>Gastropoda</taxon>
        <taxon>Patellogastropoda</taxon>
        <taxon>Lottioidea</taxon>
        <taxon>Lottiidae</taxon>
        <taxon>Lottia</taxon>
    </lineage>
</organism>
<dbReference type="CTD" id="20249152"/>
<dbReference type="Pfam" id="PF16116">
    <property type="entry name" value="DUF4832"/>
    <property type="match status" value="1"/>
</dbReference>
<evidence type="ECO:0000259" key="4">
    <source>
        <dbReference type="Pfam" id="PF16173"/>
    </source>
</evidence>
<dbReference type="RefSeq" id="XP_009056808.1">
    <property type="nucleotide sequence ID" value="XM_009058560.1"/>
</dbReference>
<dbReference type="Pfam" id="PF16173">
    <property type="entry name" value="DUF4874"/>
    <property type="match status" value="1"/>
</dbReference>
<feature type="signal peptide" evidence="2">
    <location>
        <begin position="1"/>
        <end position="24"/>
    </location>
</feature>
<dbReference type="HOGENOM" id="CLU_892226_0_0_1"/>
<keyword evidence="6" id="KW-1185">Reference proteome</keyword>
<gene>
    <name evidence="5" type="ORF">LOTGIDRAFT_233100</name>
</gene>
<evidence type="ECO:0008006" key="7">
    <source>
        <dbReference type="Google" id="ProtNLM"/>
    </source>
</evidence>
<protein>
    <recommendedName>
        <fullName evidence="7">DUF4874 domain-containing protein</fullName>
    </recommendedName>
</protein>
<dbReference type="AlphaFoldDB" id="V3ZMR5"/>
<feature type="compositionally biased region" description="Low complexity" evidence="1">
    <location>
        <begin position="60"/>
        <end position="75"/>
    </location>
</feature>
<feature type="domain" description="DUF4832" evidence="3">
    <location>
        <begin position="196"/>
        <end position="257"/>
    </location>
</feature>
<dbReference type="OrthoDB" id="6085154at2759"/>
<evidence type="ECO:0000313" key="6">
    <source>
        <dbReference type="Proteomes" id="UP000030746"/>
    </source>
</evidence>
<dbReference type="KEGG" id="lgi:LOTGIDRAFT_233100"/>
<evidence type="ECO:0000256" key="2">
    <source>
        <dbReference type="SAM" id="SignalP"/>
    </source>
</evidence>
<dbReference type="EMBL" id="KB202050">
    <property type="protein sequence ID" value="ESO92668.1"/>
    <property type="molecule type" value="Genomic_DNA"/>
</dbReference>
<feature type="domain" description="DUF4874" evidence="4">
    <location>
        <begin position="76"/>
        <end position="172"/>
    </location>
</feature>
<evidence type="ECO:0000313" key="5">
    <source>
        <dbReference type="EMBL" id="ESO92668.1"/>
    </source>
</evidence>
<dbReference type="STRING" id="225164.V3ZMR5"/>
<reference evidence="5 6" key="1">
    <citation type="journal article" date="2013" name="Nature">
        <title>Insights into bilaterian evolution from three spiralian genomes.</title>
        <authorList>
            <person name="Simakov O."/>
            <person name="Marletaz F."/>
            <person name="Cho S.J."/>
            <person name="Edsinger-Gonzales E."/>
            <person name="Havlak P."/>
            <person name="Hellsten U."/>
            <person name="Kuo D.H."/>
            <person name="Larsson T."/>
            <person name="Lv J."/>
            <person name="Arendt D."/>
            <person name="Savage R."/>
            <person name="Osoegawa K."/>
            <person name="de Jong P."/>
            <person name="Grimwood J."/>
            <person name="Chapman J.A."/>
            <person name="Shapiro H."/>
            <person name="Aerts A."/>
            <person name="Otillar R.P."/>
            <person name="Terry A.Y."/>
            <person name="Boore J.L."/>
            <person name="Grigoriev I.V."/>
            <person name="Lindberg D.R."/>
            <person name="Seaver E.C."/>
            <person name="Weisblat D.A."/>
            <person name="Putnam N.H."/>
            <person name="Rokhsar D.S."/>
        </authorList>
    </citation>
    <scope>NUCLEOTIDE SEQUENCE [LARGE SCALE GENOMIC DNA]</scope>
</reference>
<feature type="chain" id="PRO_5004716410" description="DUF4874 domain-containing protein" evidence="2">
    <location>
        <begin position="25"/>
        <end position="312"/>
    </location>
</feature>
<dbReference type="InterPro" id="IPR032379">
    <property type="entry name" value="DUF4874"/>
</dbReference>
<dbReference type="Proteomes" id="UP000030746">
    <property type="component" value="Unassembled WGS sequence"/>
</dbReference>
<proteinExistence type="predicted"/>
<sequence length="312" mass="34971">MYDTKGGSKLLILIGLLCVGKVLAGCPTCPSISSVPNGFTKHTYTSTNEHIENPGRGFMQQSTGSSSHYSSLSQSHAPYGDANKYWVLEHIKQLKPIFQQYEGVITAVQAGFIGTWGEWYYTTYFGDPHKRDHHKYPIHGYSSSIFNDRKEVLLAVLNAVPKSIQVQIRYPAIKTSMFDYNPTTYGEVLQQTNKARTCHHNDCFLSSDNDVGTYSDKAKEYPYLHKDSEYCIVGGETCRPTSGPSGHYYAAELSKYHDTRTWHPGHTTLDGSVHVVRNFPAGSYDTYLAIGDKLLHDKSDFYVLMANQNVPV</sequence>
<dbReference type="GeneID" id="20249152"/>
<keyword evidence="2" id="KW-0732">Signal</keyword>
<evidence type="ECO:0000256" key="1">
    <source>
        <dbReference type="SAM" id="MobiDB-lite"/>
    </source>
</evidence>
<evidence type="ECO:0000259" key="3">
    <source>
        <dbReference type="Pfam" id="PF16116"/>
    </source>
</evidence>
<dbReference type="InterPro" id="IPR032267">
    <property type="entry name" value="DUF4832"/>
</dbReference>
<feature type="region of interest" description="Disordered" evidence="1">
    <location>
        <begin position="49"/>
        <end position="75"/>
    </location>
</feature>